<keyword evidence="3 5" id="KW-0378">Hydrolase</keyword>
<dbReference type="Pfam" id="PF16499">
    <property type="entry name" value="Melibiase_2"/>
    <property type="match status" value="2"/>
</dbReference>
<dbReference type="Gene3D" id="2.60.40.1180">
    <property type="entry name" value="Golgi alpha-mannosidase II"/>
    <property type="match status" value="1"/>
</dbReference>
<evidence type="ECO:0000256" key="3">
    <source>
        <dbReference type="ARBA" id="ARBA00022801"/>
    </source>
</evidence>
<name>A0A1L3EWT8_9GAMM</name>
<accession>A0A1L3EWT8</accession>
<protein>
    <recommendedName>
        <fullName evidence="5">Alpha-galactosidase</fullName>
        <ecNumber evidence="5">3.2.1.22</ecNumber>
    </recommendedName>
    <alternativeName>
        <fullName evidence="5">Melibiase</fullName>
    </alternativeName>
</protein>
<dbReference type="SUPFAM" id="SSF51445">
    <property type="entry name" value="(Trans)glycosidases"/>
    <property type="match status" value="1"/>
</dbReference>
<dbReference type="KEGG" id="lrz:BJI69_17550"/>
<dbReference type="GO" id="GO:0030246">
    <property type="term" value="F:carbohydrate binding"/>
    <property type="evidence" value="ECO:0007669"/>
    <property type="project" value="InterPro"/>
</dbReference>
<dbReference type="InterPro" id="IPR013785">
    <property type="entry name" value="Aldolase_TIM"/>
</dbReference>
<dbReference type="GO" id="GO:0005975">
    <property type="term" value="P:carbohydrate metabolic process"/>
    <property type="evidence" value="ECO:0007669"/>
    <property type="project" value="InterPro"/>
</dbReference>
<evidence type="ECO:0000256" key="5">
    <source>
        <dbReference type="RuleBase" id="RU361168"/>
    </source>
</evidence>
<keyword evidence="9" id="KW-1185">Reference proteome</keyword>
<feature type="chain" id="PRO_5009853242" description="Alpha-galactosidase" evidence="6">
    <location>
        <begin position="46"/>
        <end position="746"/>
    </location>
</feature>
<dbReference type="AlphaFoldDB" id="A0A1L3EWT8"/>
<comment type="catalytic activity">
    <reaction evidence="5">
        <text>Hydrolysis of terminal, non-reducing alpha-D-galactose residues in alpha-D-galactosides, including galactose oligosaccharides, galactomannans and galactolipids.</text>
        <dbReference type="EC" id="3.2.1.22"/>
    </reaction>
</comment>
<reference evidence="9" key="1">
    <citation type="submission" date="2016-09" db="EMBL/GenBank/DDBJ databases">
        <authorList>
            <person name="Lysoe E."/>
        </authorList>
    </citation>
    <scope>NUCLEOTIDE SEQUENCE [LARGE SCALE GENOMIC DNA]</scope>
    <source>
        <strain evidence="9">LJ96T</strain>
    </source>
</reference>
<dbReference type="InterPro" id="IPR041233">
    <property type="entry name" value="Melibiase_C"/>
</dbReference>
<dbReference type="PROSITE" id="PS51175">
    <property type="entry name" value="CBM6"/>
    <property type="match status" value="1"/>
</dbReference>
<evidence type="ECO:0000256" key="2">
    <source>
        <dbReference type="ARBA" id="ARBA00022729"/>
    </source>
</evidence>
<dbReference type="Proteomes" id="UP000182987">
    <property type="component" value="Chromosome"/>
</dbReference>
<dbReference type="STRING" id="1440763.BJI69_17550"/>
<evidence type="ECO:0000313" key="8">
    <source>
        <dbReference type="EMBL" id="APG05526.1"/>
    </source>
</evidence>
<gene>
    <name evidence="8" type="ORF">BJI69_17550</name>
</gene>
<evidence type="ECO:0000256" key="1">
    <source>
        <dbReference type="ARBA" id="ARBA00009743"/>
    </source>
</evidence>
<comment type="similarity">
    <text evidence="1 5">Belongs to the glycosyl hydrolase 27 family.</text>
</comment>
<feature type="signal peptide" evidence="6">
    <location>
        <begin position="1"/>
        <end position="45"/>
    </location>
</feature>
<dbReference type="PANTHER" id="PTHR11452:SF33">
    <property type="entry name" value="ALPHA-GALACTOSIDASE 2"/>
    <property type="match status" value="1"/>
</dbReference>
<dbReference type="Pfam" id="PF16990">
    <property type="entry name" value="CBM_35"/>
    <property type="match status" value="1"/>
</dbReference>
<dbReference type="PROSITE" id="PS51257">
    <property type="entry name" value="PROKAR_LIPOPROTEIN"/>
    <property type="match status" value="1"/>
</dbReference>
<dbReference type="InterPro" id="IPR013780">
    <property type="entry name" value="Glyco_hydro_b"/>
</dbReference>
<evidence type="ECO:0000313" key="9">
    <source>
        <dbReference type="Proteomes" id="UP000182987"/>
    </source>
</evidence>
<dbReference type="InterPro" id="IPR017853">
    <property type="entry name" value="GH"/>
</dbReference>
<sequence length="746" mass="79848">MRFHTASPAPRVVTPPRSRLRRFMPSLIHAAVACGLLSLAASASAQVNGVGQKPYLGWSSFSQQTLDSAFLTQANMIKQSDALKASGLQAHGYTYINLDSGWQGGFDANGRPTPDPTTFPDIKAMIDHIHANGQKAGIYWIPGVEQPAVQANSPILGTPQHITDILAVPYRAGNAFGAPGTSPYHYKIDFSKPGAQEYMDSVVALFASWGVDFIKLDGVTPGSYSDDLSIDNRDDVAAWSKAIAKTGRPIWLTVSWQVDKDYQDVWTTYANGRRIDDDVECEGRCATLTNWPRIEKRFRDLPAWQETSGPKTGWNDLDTLDIGDGDLDGLSLDEKRSAMTIWAMANAPLYLGGDLTKLDETGKRLATNDEVLAVDQSGKPARQVLGGDLNVWVSDLGNGRYYLALTNMNATTTVARLPWNLVGLTGTRRMRDLWNHQELGPSVGEHEVVLPPHGTQLMLVEALPGHVAPTPTTSYEAEQGVLSGNAASYACPGCSNDNKVGGLGLGANNTVSIEGVYAPQSGAYLMQIDSLTLGLRSYLYQVNDGPFRTFNSGGSSFQLPSSSTVPVCLQKGLNRIRFGNAVSYPPDLDRIVISGRGDARLPSGTTYEAEAATLGGSVTAGFSNYSSGLAKAGNIGGGSANNVTFTNVTVPYAGVYQLEIDYLTQGPRSFFLSINGAGAKELSLNGSSFDDPVAKVLEVPLHAGQNTLQFSNPSGNAPDLDRIVVTPRVLPAVLGVSTQACKKDLH</sequence>
<dbReference type="CDD" id="cd04081">
    <property type="entry name" value="CBM35_galactosidase-like"/>
    <property type="match status" value="2"/>
</dbReference>
<evidence type="ECO:0000256" key="4">
    <source>
        <dbReference type="ARBA" id="ARBA00023295"/>
    </source>
</evidence>
<keyword evidence="4 5" id="KW-0326">Glycosidase</keyword>
<dbReference type="Gene3D" id="2.60.120.260">
    <property type="entry name" value="Galactose-binding domain-like"/>
    <property type="match status" value="2"/>
</dbReference>
<dbReference type="InterPro" id="IPR008979">
    <property type="entry name" value="Galactose-bd-like_sf"/>
</dbReference>
<keyword evidence="5" id="KW-1015">Disulfide bond</keyword>
<feature type="domain" description="CBM6" evidence="7">
    <location>
        <begin position="605"/>
        <end position="726"/>
    </location>
</feature>
<dbReference type="PRINTS" id="PR00740">
    <property type="entry name" value="GLHYDRLASE27"/>
</dbReference>
<dbReference type="GO" id="GO:0004557">
    <property type="term" value="F:alpha-galactosidase activity"/>
    <property type="evidence" value="ECO:0007669"/>
    <property type="project" value="UniProtKB-EC"/>
</dbReference>
<dbReference type="InterPro" id="IPR005084">
    <property type="entry name" value="CBM6"/>
</dbReference>
<dbReference type="SUPFAM" id="SSF49785">
    <property type="entry name" value="Galactose-binding domain-like"/>
    <property type="match status" value="1"/>
</dbReference>
<dbReference type="SUPFAM" id="SSF51011">
    <property type="entry name" value="Glycosyl hydrolase domain"/>
    <property type="match status" value="1"/>
</dbReference>
<evidence type="ECO:0000259" key="7">
    <source>
        <dbReference type="PROSITE" id="PS51175"/>
    </source>
</evidence>
<organism evidence="8 9">
    <name type="scientific">Luteibacter rhizovicinus DSM 16549</name>
    <dbReference type="NCBI Taxonomy" id="1440763"/>
    <lineage>
        <taxon>Bacteria</taxon>
        <taxon>Pseudomonadati</taxon>
        <taxon>Pseudomonadota</taxon>
        <taxon>Gammaproteobacteria</taxon>
        <taxon>Lysobacterales</taxon>
        <taxon>Rhodanobacteraceae</taxon>
        <taxon>Luteibacter</taxon>
    </lineage>
</organism>
<dbReference type="InterPro" id="IPR002241">
    <property type="entry name" value="Glyco_hydro_27"/>
</dbReference>
<dbReference type="PANTHER" id="PTHR11452">
    <property type="entry name" value="ALPHA-GALACTOSIDASE/ALPHA-N-ACETYLGALACTOSAMINIDASE"/>
    <property type="match status" value="1"/>
</dbReference>
<keyword evidence="2 6" id="KW-0732">Signal</keyword>
<dbReference type="EMBL" id="CP017480">
    <property type="protein sequence ID" value="APG05526.1"/>
    <property type="molecule type" value="Genomic_DNA"/>
</dbReference>
<dbReference type="CDD" id="cd14792">
    <property type="entry name" value="GH27"/>
    <property type="match status" value="1"/>
</dbReference>
<dbReference type="Gene3D" id="3.20.20.70">
    <property type="entry name" value="Aldolase class I"/>
    <property type="match status" value="1"/>
</dbReference>
<proteinExistence type="inferred from homology"/>
<dbReference type="EC" id="3.2.1.22" evidence="5"/>
<evidence type="ECO:0000256" key="6">
    <source>
        <dbReference type="SAM" id="SignalP"/>
    </source>
</evidence>
<dbReference type="Pfam" id="PF17801">
    <property type="entry name" value="Melibiase_C"/>
    <property type="match status" value="1"/>
</dbReference>